<evidence type="ECO:0000259" key="3">
    <source>
        <dbReference type="Pfam" id="PF14470"/>
    </source>
</evidence>
<dbReference type="Pfam" id="PF14470">
    <property type="entry name" value="bPH_3"/>
    <property type="match status" value="1"/>
</dbReference>
<dbReference type="Pfam" id="PF09851">
    <property type="entry name" value="SHOCT"/>
    <property type="match status" value="1"/>
</dbReference>
<dbReference type="EMBL" id="MWML01000186">
    <property type="protein sequence ID" value="TCG05204.1"/>
    <property type="molecule type" value="Genomic_DNA"/>
</dbReference>
<evidence type="ECO:0000313" key="5">
    <source>
        <dbReference type="Proteomes" id="UP000294200"/>
    </source>
</evidence>
<dbReference type="InterPro" id="IPR039519">
    <property type="entry name" value="YokE-like_PH"/>
</dbReference>
<feature type="domain" description="YokE-like PH" evidence="3">
    <location>
        <begin position="27"/>
        <end position="93"/>
    </location>
</feature>
<dbReference type="Proteomes" id="UP000294200">
    <property type="component" value="Unassembled WGS sequence"/>
</dbReference>
<accession>A0A4R0X5H4</accession>
<reference evidence="4 5" key="1">
    <citation type="submission" date="2017-02" db="EMBL/GenBank/DDBJ databases">
        <title>Paraburkholderia sophoroidis sp. nov. and Paraburkholderia steynii sp. nov. rhizobial symbionts of the fynbos legume Hypocalyptus sophoroides.</title>
        <authorList>
            <person name="Steenkamp E.T."/>
            <person name="Beukes C.W."/>
            <person name="Van Zyl E."/>
            <person name="Avontuur J."/>
            <person name="Chan W.Y."/>
            <person name="Hassen A."/>
            <person name="Palmer M."/>
            <person name="Mthombeni L."/>
            <person name="Phalane F."/>
            <person name="Sereme K."/>
            <person name="Venter S.N."/>
        </authorList>
    </citation>
    <scope>NUCLEOTIDE SEQUENCE [LARGE SCALE GENOMIC DNA]</scope>
    <source>
        <strain evidence="4 5">HC1.1ba</strain>
    </source>
</reference>
<feature type="region of interest" description="Disordered" evidence="1">
    <location>
        <begin position="151"/>
        <end position="172"/>
    </location>
</feature>
<organism evidence="4 5">
    <name type="scientific">Paraburkholderia steynii</name>
    <dbReference type="NCBI Taxonomy" id="1245441"/>
    <lineage>
        <taxon>Bacteria</taxon>
        <taxon>Pseudomonadati</taxon>
        <taxon>Pseudomonadota</taxon>
        <taxon>Betaproteobacteria</taxon>
        <taxon>Burkholderiales</taxon>
        <taxon>Burkholderiaceae</taxon>
        <taxon>Paraburkholderia</taxon>
    </lineage>
</organism>
<evidence type="ECO:0008006" key="6">
    <source>
        <dbReference type="Google" id="ProtNLM"/>
    </source>
</evidence>
<keyword evidence="5" id="KW-1185">Reference proteome</keyword>
<proteinExistence type="predicted"/>
<dbReference type="InterPro" id="IPR018649">
    <property type="entry name" value="SHOCT"/>
</dbReference>
<dbReference type="AlphaFoldDB" id="A0A4R0X5H4"/>
<evidence type="ECO:0000313" key="4">
    <source>
        <dbReference type="EMBL" id="TCG05204.1"/>
    </source>
</evidence>
<evidence type="ECO:0000259" key="2">
    <source>
        <dbReference type="Pfam" id="PF09851"/>
    </source>
</evidence>
<name>A0A4R0X5H4_9BURK</name>
<evidence type="ECO:0000256" key="1">
    <source>
        <dbReference type="SAM" id="MobiDB-lite"/>
    </source>
</evidence>
<comment type="caution">
    <text evidence="4">The sequence shown here is derived from an EMBL/GenBank/DDBJ whole genome shotgun (WGS) entry which is preliminary data.</text>
</comment>
<feature type="domain" description="SHOCT" evidence="2">
    <location>
        <begin position="172"/>
        <end position="198"/>
    </location>
</feature>
<sequence length="202" mass="22353">MSEEQTKPREAGLEKAYALLDSMLVTGEKIQSTAVQRRLFALLHRRSLVAATTGRLIGITRGLIGGFTPIDIRWQDIKSAHIQAGIFGSTLRVSALTMPDLASGGSIRPFEFSGLRKDEAQAIYRICQAQEQAWREKRRLRELEEMRAKSGGFQGALSRDGATSTSNEDPTERLKKAKAMLDAGLISDSEYETIKARIISQL</sequence>
<gene>
    <name evidence="4" type="ORF">BZM27_35485</name>
</gene>
<protein>
    <recommendedName>
        <fullName evidence="6">SHOCT domain-containing protein</fullName>
    </recommendedName>
</protein>